<keyword evidence="1" id="KW-0378">Hydrolase</keyword>
<dbReference type="AlphaFoldDB" id="A0AAD9TZZ1"/>
<dbReference type="GO" id="GO:0005975">
    <property type="term" value="P:carbohydrate metabolic process"/>
    <property type="evidence" value="ECO:0007669"/>
    <property type="project" value="InterPro"/>
</dbReference>
<dbReference type="InterPro" id="IPR008979">
    <property type="entry name" value="Galactose-bd-like_sf"/>
</dbReference>
<reference evidence="4" key="1">
    <citation type="journal article" date="2023" name="Plant J.">
        <title>Genome sequences and population genomics provide insights into the demographic history, inbreeding, and mutation load of two 'living fossil' tree species of Dipteronia.</title>
        <authorList>
            <person name="Feng Y."/>
            <person name="Comes H.P."/>
            <person name="Chen J."/>
            <person name="Zhu S."/>
            <person name="Lu R."/>
            <person name="Zhang X."/>
            <person name="Li P."/>
            <person name="Qiu J."/>
            <person name="Olsen K.M."/>
            <person name="Qiu Y."/>
        </authorList>
    </citation>
    <scope>NUCLEOTIDE SEQUENCE</scope>
    <source>
        <strain evidence="4">KIB01</strain>
    </source>
</reference>
<feature type="domain" description="Beta-galactosidase galactose-binding" evidence="3">
    <location>
        <begin position="199"/>
        <end position="285"/>
    </location>
</feature>
<dbReference type="GO" id="GO:0004553">
    <property type="term" value="F:hydrolase activity, hydrolyzing O-glycosyl compounds"/>
    <property type="evidence" value="ECO:0007669"/>
    <property type="project" value="InterPro"/>
</dbReference>
<name>A0AAD9TZZ1_9ROSI</name>
<dbReference type="Proteomes" id="UP001280121">
    <property type="component" value="Unassembled WGS sequence"/>
</dbReference>
<organism evidence="4 5">
    <name type="scientific">Dipteronia dyeriana</name>
    <dbReference type="NCBI Taxonomy" id="168575"/>
    <lineage>
        <taxon>Eukaryota</taxon>
        <taxon>Viridiplantae</taxon>
        <taxon>Streptophyta</taxon>
        <taxon>Embryophyta</taxon>
        <taxon>Tracheophyta</taxon>
        <taxon>Spermatophyta</taxon>
        <taxon>Magnoliopsida</taxon>
        <taxon>eudicotyledons</taxon>
        <taxon>Gunneridae</taxon>
        <taxon>Pentapetalae</taxon>
        <taxon>rosids</taxon>
        <taxon>malvids</taxon>
        <taxon>Sapindales</taxon>
        <taxon>Sapindaceae</taxon>
        <taxon>Hippocastanoideae</taxon>
        <taxon>Acereae</taxon>
        <taxon>Dipteronia</taxon>
    </lineage>
</organism>
<dbReference type="InterPro" id="IPR001944">
    <property type="entry name" value="Glycoside_Hdrlase_35"/>
</dbReference>
<dbReference type="EMBL" id="JANJYI010000006">
    <property type="protein sequence ID" value="KAK2645384.1"/>
    <property type="molecule type" value="Genomic_DNA"/>
</dbReference>
<keyword evidence="5" id="KW-1185">Reference proteome</keyword>
<accession>A0AAD9TZZ1</accession>
<evidence type="ECO:0000313" key="5">
    <source>
        <dbReference type="Proteomes" id="UP001280121"/>
    </source>
</evidence>
<proteinExistence type="predicted"/>
<gene>
    <name evidence="4" type="ORF">Ddye_020579</name>
</gene>
<dbReference type="FunFam" id="2.60.120.260:FF:000076">
    <property type="entry name" value="Beta-galactosidase"/>
    <property type="match status" value="1"/>
</dbReference>
<protein>
    <recommendedName>
        <fullName evidence="3">Beta-galactosidase galactose-binding domain-containing protein</fullName>
    </recommendedName>
</protein>
<dbReference type="InterPro" id="IPR048913">
    <property type="entry name" value="BetaGal_gal-bd"/>
</dbReference>
<sequence length="310" mass="34259">MYGLWEQINVTRDASDYLWYMTVSTLDPALLEAYSLNFADTDSFLYTCVCLYQSTSVTIDSNERFLKIGQDPILTIWSAGHALHVFINGQLSGTVYGGLEFPRLTFSENVKLSVGVNKISLLSIAVGLPNVGAHFEKWNAGVLGPVMLNGLNEGMRNISMQKWSYKIGLKGEALNLHLVCGSSSAKWVEGSLLAIKQPMTWYKTTFNAPEGNDPLGLDTSTMGKGMFWINGKSIGCHWPGYIAHGDCAACNYAGFYDETKCLTNCGEPSQRWYHVPRSWLDACENLMVVFEEWGGDPTGISIVRRTTASV</sequence>
<comment type="caution">
    <text evidence="4">The sequence shown here is derived from an EMBL/GenBank/DDBJ whole genome shotgun (WGS) entry which is preliminary data.</text>
</comment>
<dbReference type="SUPFAM" id="SSF49785">
    <property type="entry name" value="Galactose-binding domain-like"/>
    <property type="match status" value="2"/>
</dbReference>
<evidence type="ECO:0000313" key="4">
    <source>
        <dbReference type="EMBL" id="KAK2645384.1"/>
    </source>
</evidence>
<dbReference type="Gene3D" id="2.60.120.260">
    <property type="entry name" value="Galactose-binding domain-like"/>
    <property type="match status" value="1"/>
</dbReference>
<dbReference type="Pfam" id="PF21467">
    <property type="entry name" value="BetaGal_gal-bd"/>
    <property type="match status" value="1"/>
</dbReference>
<evidence type="ECO:0000256" key="1">
    <source>
        <dbReference type="ARBA" id="ARBA00022801"/>
    </source>
</evidence>
<dbReference type="PANTHER" id="PTHR23421">
    <property type="entry name" value="BETA-GALACTOSIDASE RELATED"/>
    <property type="match status" value="1"/>
</dbReference>
<evidence type="ECO:0000256" key="2">
    <source>
        <dbReference type="ARBA" id="ARBA00023295"/>
    </source>
</evidence>
<evidence type="ECO:0000259" key="3">
    <source>
        <dbReference type="Pfam" id="PF21467"/>
    </source>
</evidence>
<keyword evidence="2" id="KW-0326">Glycosidase</keyword>